<protein>
    <submittedName>
        <fullName evidence="1">Addiction module protein</fullName>
    </submittedName>
</protein>
<gene>
    <name evidence="1" type="ORF">BIU88_03805</name>
</gene>
<dbReference type="InterPro" id="IPR013406">
    <property type="entry name" value="CHP02574_addiction_mod"/>
</dbReference>
<reference evidence="1" key="1">
    <citation type="submission" date="2016-09" db="EMBL/GenBank/DDBJ databases">
        <title>Genome sequence of Chlorobaculum limnaeum.</title>
        <authorList>
            <person name="Liu Z."/>
            <person name="Tank M."/>
            <person name="Bryant D.A."/>
        </authorList>
    </citation>
    <scope>NUCLEOTIDE SEQUENCE [LARGE SCALE GENOMIC DNA]</scope>
    <source>
        <strain evidence="1">DSM 1677</strain>
    </source>
</reference>
<dbReference type="KEGG" id="clz:BIU88_03805"/>
<sequence>MITKELKAQVLSLNPIDKIGLVEMLLESLDKTDPEIEAAWVAESERRYAAYKRGEIQGSTLDEVKKRIRLCS</sequence>
<dbReference type="RefSeq" id="WP_069811399.1">
    <property type="nucleotide sequence ID" value="NZ_CP017305.1"/>
</dbReference>
<evidence type="ECO:0000313" key="1">
    <source>
        <dbReference type="EMBL" id="AOS84999.1"/>
    </source>
</evidence>
<dbReference type="AlphaFoldDB" id="A0A1D8DA71"/>
<organism evidence="1 2">
    <name type="scientific">Chlorobaculum limnaeum</name>
    <dbReference type="NCBI Taxonomy" id="274537"/>
    <lineage>
        <taxon>Bacteria</taxon>
        <taxon>Pseudomonadati</taxon>
        <taxon>Chlorobiota</taxon>
        <taxon>Chlorobiia</taxon>
        <taxon>Chlorobiales</taxon>
        <taxon>Chlorobiaceae</taxon>
        <taxon>Chlorobaculum</taxon>
    </lineage>
</organism>
<dbReference type="EMBL" id="CP017305">
    <property type="protein sequence ID" value="AOS84999.1"/>
    <property type="molecule type" value="Genomic_DNA"/>
</dbReference>
<accession>A0A1D8DA71</accession>
<dbReference type="NCBIfam" id="TIGR02574">
    <property type="entry name" value="stabl_TIGR02574"/>
    <property type="match status" value="1"/>
</dbReference>
<keyword evidence="2" id="KW-1185">Reference proteome</keyword>
<proteinExistence type="predicted"/>
<dbReference type="OrthoDB" id="598427at2"/>
<evidence type="ECO:0000313" key="2">
    <source>
        <dbReference type="Proteomes" id="UP000095185"/>
    </source>
</evidence>
<dbReference type="Proteomes" id="UP000095185">
    <property type="component" value="Chromosome"/>
</dbReference>
<dbReference type="Pfam" id="PF09720">
    <property type="entry name" value="Unstab_antitox"/>
    <property type="match status" value="1"/>
</dbReference>
<name>A0A1D8DA71_CHLLM</name>